<dbReference type="Proteomes" id="UP000258102">
    <property type="component" value="Chromosome 2"/>
</dbReference>
<evidence type="ECO:0000313" key="1">
    <source>
        <dbReference type="EMBL" id="AXR04404.1"/>
    </source>
</evidence>
<dbReference type="AlphaFoldDB" id="A0AAD0RLT6"/>
<protein>
    <submittedName>
        <fullName evidence="1">Uncharacterized protein</fullName>
    </submittedName>
</protein>
<evidence type="ECO:0000313" key="2">
    <source>
        <dbReference type="Proteomes" id="UP000258102"/>
    </source>
</evidence>
<proteinExistence type="predicted"/>
<name>A0AAD0RLT6_PSEO7</name>
<dbReference type="RefSeq" id="WP_088532582.1">
    <property type="nucleotide sequence ID" value="NZ_CP021647.1"/>
</dbReference>
<dbReference type="KEGG" id="ppis:B1L02_20250"/>
<gene>
    <name evidence="1" type="ORF">D0511_21050</name>
</gene>
<sequence length="80" mass="9099">MTSIRFAFASLLFVSLFLVINPLLTSLATSYFSKELKKDVELDYLAYVNALDAARPGLDDAQWQALFGILVRFMLDRYIS</sequence>
<accession>A0AAD0RLT6</accession>
<reference evidence="1 2" key="1">
    <citation type="submission" date="2018-08" db="EMBL/GenBank/DDBJ databases">
        <title>Whole Genome Sequences of Two Pseudoalteromonas piscicida Strains, DE1-A and DE2-A, which Exhibit Strong Antibacterial Activity against Vibrio vulnificus.</title>
        <authorList>
            <person name="Richards G.P."/>
            <person name="Needleman D.S."/>
            <person name="Watson M.A."/>
            <person name="Polson S.W."/>
        </authorList>
    </citation>
    <scope>NUCLEOTIDE SEQUENCE [LARGE SCALE GENOMIC DNA]</scope>
    <source>
        <strain evidence="1 2">DE2-A</strain>
    </source>
</reference>
<organism evidence="1 2">
    <name type="scientific">Pseudoalteromonas piscicida</name>
    <dbReference type="NCBI Taxonomy" id="43662"/>
    <lineage>
        <taxon>Bacteria</taxon>
        <taxon>Pseudomonadati</taxon>
        <taxon>Pseudomonadota</taxon>
        <taxon>Gammaproteobacteria</taxon>
        <taxon>Alteromonadales</taxon>
        <taxon>Pseudoalteromonadaceae</taxon>
        <taxon>Pseudoalteromonas</taxon>
    </lineage>
</organism>
<dbReference type="EMBL" id="CP031762">
    <property type="protein sequence ID" value="AXR04404.1"/>
    <property type="molecule type" value="Genomic_DNA"/>
</dbReference>